<keyword evidence="2" id="KW-1133">Transmembrane helix</keyword>
<keyword evidence="2" id="KW-0472">Membrane</keyword>
<evidence type="ECO:0000256" key="1">
    <source>
        <dbReference type="SAM" id="MobiDB-lite"/>
    </source>
</evidence>
<reference evidence="3" key="1">
    <citation type="journal article" date="2023" name="Genome Biol. Evol.">
        <title>First Whole Genome Sequence and Flow Cytometry Genome Size Data for the Lichen-Forming Fungus Ramalina farinacea (Ascomycota).</title>
        <authorList>
            <person name="Llewellyn T."/>
            <person name="Mian S."/>
            <person name="Hill R."/>
            <person name="Leitch I.J."/>
            <person name="Gaya E."/>
        </authorList>
    </citation>
    <scope>NUCLEOTIDE SEQUENCE</scope>
    <source>
        <strain evidence="3">LIQ254RAFAR</strain>
    </source>
</reference>
<sequence length="246" mass="27101">MPSCLTSPATWNLPLDTLLDRFALPNFTHRLPFPIAHLLGHRTHPDRPIGNVLTAISALLGAFIAILIIGALFMTPAISSHHPPLLLGSFRVASEKAGVLKMLRGRLEGEGGQGAEIDSTLWDSRSEESIRELVNKEQRGKKGQQPRAYTTLSSQLSDLTNPPITLALSLHSATTTVDKDRGQRKERDSEESSASQMTEKPQNQRHDIMWSLSAERAGMYSVGRRGKGRRIRIPGGVRSERLETSI</sequence>
<proteinExistence type="predicted"/>
<dbReference type="Proteomes" id="UP001161017">
    <property type="component" value="Unassembled WGS sequence"/>
</dbReference>
<feature type="transmembrane region" description="Helical" evidence="2">
    <location>
        <begin position="52"/>
        <end position="74"/>
    </location>
</feature>
<keyword evidence="4" id="KW-1185">Reference proteome</keyword>
<feature type="compositionally biased region" description="Polar residues" evidence="1">
    <location>
        <begin position="192"/>
        <end position="201"/>
    </location>
</feature>
<feature type="region of interest" description="Disordered" evidence="1">
    <location>
        <begin position="172"/>
        <end position="206"/>
    </location>
</feature>
<accession>A0AA43QVC3</accession>
<dbReference type="EMBL" id="JAPUFD010000015">
    <property type="protein sequence ID" value="MDI1491573.1"/>
    <property type="molecule type" value="Genomic_DNA"/>
</dbReference>
<protein>
    <submittedName>
        <fullName evidence="3">Uncharacterized protein</fullName>
    </submittedName>
</protein>
<keyword evidence="2" id="KW-0812">Transmembrane</keyword>
<dbReference type="AlphaFoldDB" id="A0AA43QVC3"/>
<name>A0AA43QVC3_9LECA</name>
<evidence type="ECO:0000313" key="4">
    <source>
        <dbReference type="Proteomes" id="UP001161017"/>
    </source>
</evidence>
<gene>
    <name evidence="3" type="ORF">OHK93_002782</name>
</gene>
<feature type="compositionally biased region" description="Basic and acidic residues" evidence="1">
    <location>
        <begin position="177"/>
        <end position="190"/>
    </location>
</feature>
<evidence type="ECO:0000313" key="3">
    <source>
        <dbReference type="EMBL" id="MDI1491573.1"/>
    </source>
</evidence>
<evidence type="ECO:0000256" key="2">
    <source>
        <dbReference type="SAM" id="Phobius"/>
    </source>
</evidence>
<organism evidence="3 4">
    <name type="scientific">Ramalina farinacea</name>
    <dbReference type="NCBI Taxonomy" id="258253"/>
    <lineage>
        <taxon>Eukaryota</taxon>
        <taxon>Fungi</taxon>
        <taxon>Dikarya</taxon>
        <taxon>Ascomycota</taxon>
        <taxon>Pezizomycotina</taxon>
        <taxon>Lecanoromycetes</taxon>
        <taxon>OSLEUM clade</taxon>
        <taxon>Lecanoromycetidae</taxon>
        <taxon>Lecanorales</taxon>
        <taxon>Lecanorineae</taxon>
        <taxon>Ramalinaceae</taxon>
        <taxon>Ramalina</taxon>
    </lineage>
</organism>
<comment type="caution">
    <text evidence="3">The sequence shown here is derived from an EMBL/GenBank/DDBJ whole genome shotgun (WGS) entry which is preliminary data.</text>
</comment>